<protein>
    <recommendedName>
        <fullName evidence="3">Swt1-like HEPN domain-containing protein</fullName>
    </recommendedName>
</protein>
<evidence type="ECO:0008006" key="3">
    <source>
        <dbReference type="Google" id="ProtNLM"/>
    </source>
</evidence>
<accession>A0ABV8SF62</accession>
<dbReference type="RefSeq" id="WP_204601701.1">
    <property type="nucleotide sequence ID" value="NZ_JBHSED010000058.1"/>
</dbReference>
<gene>
    <name evidence="1" type="ORF">ACFO1S_22605</name>
</gene>
<dbReference type="Proteomes" id="UP001595755">
    <property type="component" value="Unassembled WGS sequence"/>
</dbReference>
<evidence type="ECO:0000313" key="2">
    <source>
        <dbReference type="Proteomes" id="UP001595755"/>
    </source>
</evidence>
<sequence>MDRESLWWNYVAGAARYVNDTLTAATGHRALLLEEIPFMSYYLRLIQEKLLQWDSSLQFEVSEADQWIGGDDIGEMLMNQYAPSNEYHPLDGPRAGYIAKHNLIQGRVLIVRRIERRSEWLPLAIEYARNSGTQNGLLVLTFTGSCPLATARKGLAMPQWNTYITNYDMQLFASYCISGKANLQLSLRHYITQIASRMAGKDPELCSVLAVEELAYSPVTVLRKHAGTYEIAARLADDLKAVESVLWEAQIQTVYPIVEQMRRRFIEEYTTELRNVLPQRDEFGKYLLTPEDMELRHMWYYFFKVSGFSNSADGHTFKMIYDARNNLAHLVPLDNATVISILALEA</sequence>
<comment type="caution">
    <text evidence="1">The sequence shown here is derived from an EMBL/GenBank/DDBJ whole genome shotgun (WGS) entry which is preliminary data.</text>
</comment>
<proteinExistence type="predicted"/>
<evidence type="ECO:0000313" key="1">
    <source>
        <dbReference type="EMBL" id="MFC4306226.1"/>
    </source>
</evidence>
<organism evidence="1 2">
    <name type="scientific">Cohnella boryungensis</name>
    <dbReference type="NCBI Taxonomy" id="768479"/>
    <lineage>
        <taxon>Bacteria</taxon>
        <taxon>Bacillati</taxon>
        <taxon>Bacillota</taxon>
        <taxon>Bacilli</taxon>
        <taxon>Bacillales</taxon>
        <taxon>Paenibacillaceae</taxon>
        <taxon>Cohnella</taxon>
    </lineage>
</organism>
<name>A0ABV8SF62_9BACL</name>
<reference evidence="2" key="1">
    <citation type="journal article" date="2019" name="Int. J. Syst. Evol. Microbiol.">
        <title>The Global Catalogue of Microorganisms (GCM) 10K type strain sequencing project: providing services to taxonomists for standard genome sequencing and annotation.</title>
        <authorList>
            <consortium name="The Broad Institute Genomics Platform"/>
            <consortium name="The Broad Institute Genome Sequencing Center for Infectious Disease"/>
            <person name="Wu L."/>
            <person name="Ma J."/>
        </authorList>
    </citation>
    <scope>NUCLEOTIDE SEQUENCE [LARGE SCALE GENOMIC DNA]</scope>
    <source>
        <strain evidence="2">CGMCC 4.1641</strain>
    </source>
</reference>
<keyword evidence="2" id="KW-1185">Reference proteome</keyword>
<dbReference type="EMBL" id="JBHSED010000058">
    <property type="protein sequence ID" value="MFC4306226.1"/>
    <property type="molecule type" value="Genomic_DNA"/>
</dbReference>